<evidence type="ECO:0000313" key="3">
    <source>
        <dbReference type="EMBL" id="SER29027.1"/>
    </source>
</evidence>
<dbReference type="InterPro" id="IPR010872">
    <property type="entry name" value="MDMPI_C-term_domain"/>
</dbReference>
<accession>A0A1H9MZS5</accession>
<dbReference type="InterPro" id="IPR017517">
    <property type="entry name" value="Maleyloyr_isom"/>
</dbReference>
<dbReference type="Pfam" id="PF07398">
    <property type="entry name" value="MDMPI_C"/>
    <property type="match status" value="1"/>
</dbReference>
<evidence type="ECO:0000313" key="4">
    <source>
        <dbReference type="Proteomes" id="UP000199051"/>
    </source>
</evidence>
<feature type="domain" description="MDMPI C-terminal" evidence="1">
    <location>
        <begin position="158"/>
        <end position="241"/>
    </location>
</feature>
<dbReference type="PANTHER" id="PTHR40758:SF1">
    <property type="entry name" value="CONSERVED PROTEIN"/>
    <property type="match status" value="1"/>
</dbReference>
<dbReference type="Proteomes" id="UP000199051">
    <property type="component" value="Unassembled WGS sequence"/>
</dbReference>
<dbReference type="EMBL" id="FOGI01000002">
    <property type="protein sequence ID" value="SER29027.1"/>
    <property type="molecule type" value="Genomic_DNA"/>
</dbReference>
<feature type="domain" description="Mycothiol-dependent maleylpyruvate isomerase metal-binding" evidence="2">
    <location>
        <begin position="9"/>
        <end position="128"/>
    </location>
</feature>
<keyword evidence="4" id="KW-1185">Reference proteome</keyword>
<gene>
    <name evidence="3" type="ORF">SAMN04487818_102422</name>
</gene>
<dbReference type="Pfam" id="PF11716">
    <property type="entry name" value="MDMPI_N"/>
    <property type="match status" value="1"/>
</dbReference>
<protein>
    <submittedName>
        <fullName evidence="3">TIGR03083 family protein</fullName>
    </submittedName>
</protein>
<name>A0A1H9MZS5_9PSEU</name>
<dbReference type="GO" id="GO:0046872">
    <property type="term" value="F:metal ion binding"/>
    <property type="evidence" value="ECO:0007669"/>
    <property type="project" value="InterPro"/>
</dbReference>
<reference evidence="4" key="1">
    <citation type="submission" date="2016-10" db="EMBL/GenBank/DDBJ databases">
        <authorList>
            <person name="Varghese N."/>
            <person name="Submissions S."/>
        </authorList>
    </citation>
    <scope>NUCLEOTIDE SEQUENCE [LARGE SCALE GENOMIC DNA]</scope>
    <source>
        <strain evidence="4">DSM 44260</strain>
    </source>
</reference>
<dbReference type="InterPro" id="IPR034660">
    <property type="entry name" value="DinB/YfiT-like"/>
</dbReference>
<dbReference type="AlphaFoldDB" id="A0A1H9MZS5"/>
<dbReference type="InterPro" id="IPR024344">
    <property type="entry name" value="MDMPI_metal-binding"/>
</dbReference>
<evidence type="ECO:0000259" key="1">
    <source>
        <dbReference type="Pfam" id="PF07398"/>
    </source>
</evidence>
<dbReference type="GO" id="GO:0005886">
    <property type="term" value="C:plasma membrane"/>
    <property type="evidence" value="ECO:0007669"/>
    <property type="project" value="TreeGrafter"/>
</dbReference>
<evidence type="ECO:0000259" key="2">
    <source>
        <dbReference type="Pfam" id="PF11716"/>
    </source>
</evidence>
<dbReference type="RefSeq" id="WP_092775336.1">
    <property type="nucleotide sequence ID" value="NZ_FOGI01000002.1"/>
</dbReference>
<organism evidence="3 4">
    <name type="scientific">Actinokineospora terrae</name>
    <dbReference type="NCBI Taxonomy" id="155974"/>
    <lineage>
        <taxon>Bacteria</taxon>
        <taxon>Bacillati</taxon>
        <taxon>Actinomycetota</taxon>
        <taxon>Actinomycetes</taxon>
        <taxon>Pseudonocardiales</taxon>
        <taxon>Pseudonocardiaceae</taxon>
        <taxon>Actinokineospora</taxon>
    </lineage>
</organism>
<sequence>MQIVHLASALRDQTAALAAALVGIDPHAPVPTCPQWQVRHLVGHADQALRWSAEIARTGQVTQIPNSMESDPGDPATWVGTMRADAEGLIDAVGDGSALVWTFFGTLPSVFWLRRMVADMTIHRADAAIAAGKEYAVGAELAEEVITEGLELLTSPEAAAVKPSLLKLHGNGETVLLLATSGRGWLITRKPDGLAFEHTTTQVEATVTASGRVEDLLWLFARRLTPDDQGITVTGDRAELDHWLAHTAF</sequence>
<dbReference type="SUPFAM" id="SSF109854">
    <property type="entry name" value="DinB/YfiT-like putative metalloenzymes"/>
    <property type="match status" value="1"/>
</dbReference>
<dbReference type="PANTHER" id="PTHR40758">
    <property type="entry name" value="CONSERVED PROTEIN"/>
    <property type="match status" value="1"/>
</dbReference>
<dbReference type="STRING" id="155974.SAMN04487818_102422"/>
<dbReference type="NCBIfam" id="TIGR03083">
    <property type="entry name" value="maleylpyruvate isomerase family mycothiol-dependent enzyme"/>
    <property type="match status" value="1"/>
</dbReference>
<proteinExistence type="predicted"/>